<evidence type="ECO:0000256" key="3">
    <source>
        <dbReference type="ARBA" id="ARBA00035520"/>
    </source>
</evidence>
<dbReference type="GO" id="GO:0006412">
    <property type="term" value="P:translation"/>
    <property type="evidence" value="ECO:0007669"/>
    <property type="project" value="InterPro"/>
</dbReference>
<dbReference type="Gene3D" id="3.30.70.60">
    <property type="match status" value="1"/>
</dbReference>
<organism evidence="4 5">
    <name type="scientific">Candidatus Niyogibacteria bacterium CG10_big_fil_rev_8_21_14_0_10_42_19</name>
    <dbReference type="NCBI Taxonomy" id="1974725"/>
    <lineage>
        <taxon>Bacteria</taxon>
        <taxon>Candidatus Niyogiibacteriota</taxon>
    </lineage>
</organism>
<name>A0A2H0TFQ2_9BACT</name>
<evidence type="ECO:0000313" key="5">
    <source>
        <dbReference type="Proteomes" id="UP000229383"/>
    </source>
</evidence>
<protein>
    <recommendedName>
        <fullName evidence="2">Small ribosomal subunit protein bS6</fullName>
    </recommendedName>
    <alternativeName>
        <fullName evidence="3">30S ribosomal protein S6</fullName>
    </alternativeName>
</protein>
<evidence type="ECO:0000256" key="1">
    <source>
        <dbReference type="ARBA" id="ARBA00009512"/>
    </source>
</evidence>
<dbReference type="GO" id="GO:0019843">
    <property type="term" value="F:rRNA binding"/>
    <property type="evidence" value="ECO:0007669"/>
    <property type="project" value="InterPro"/>
</dbReference>
<reference evidence="5" key="1">
    <citation type="submission" date="2017-09" db="EMBL/GenBank/DDBJ databases">
        <title>Depth-based differentiation of microbial function through sediment-hosted aquifers and enrichment of novel symbionts in the deep terrestrial subsurface.</title>
        <authorList>
            <person name="Probst A.J."/>
            <person name="Ladd B."/>
            <person name="Jarett J.K."/>
            <person name="Geller-Mcgrath D.E."/>
            <person name="Sieber C.M.K."/>
            <person name="Emerson J.B."/>
            <person name="Anantharaman K."/>
            <person name="Thomas B.C."/>
            <person name="Malmstrom R."/>
            <person name="Stieglmeier M."/>
            <person name="Klingl A."/>
            <person name="Woyke T."/>
            <person name="Ryan C.M."/>
            <person name="Banfield J.F."/>
        </authorList>
    </citation>
    <scope>NUCLEOTIDE SEQUENCE [LARGE SCALE GENOMIC DNA]</scope>
</reference>
<dbReference type="InterPro" id="IPR000529">
    <property type="entry name" value="Ribosomal_bS6"/>
</dbReference>
<dbReference type="SUPFAM" id="SSF54995">
    <property type="entry name" value="Ribosomal protein S6"/>
    <property type="match status" value="1"/>
</dbReference>
<dbReference type="GO" id="GO:0005840">
    <property type="term" value="C:ribosome"/>
    <property type="evidence" value="ECO:0007669"/>
    <property type="project" value="InterPro"/>
</dbReference>
<dbReference type="Proteomes" id="UP000229383">
    <property type="component" value="Unassembled WGS sequence"/>
</dbReference>
<accession>A0A2H0TFQ2</accession>
<dbReference type="Pfam" id="PF01250">
    <property type="entry name" value="Ribosomal_S6"/>
    <property type="match status" value="1"/>
</dbReference>
<gene>
    <name evidence="4" type="ORF">COU46_01840</name>
</gene>
<dbReference type="InterPro" id="IPR035980">
    <property type="entry name" value="Ribosomal_bS6_sf"/>
</dbReference>
<comment type="caution">
    <text evidence="4">The sequence shown here is derived from an EMBL/GenBank/DDBJ whole genome shotgun (WGS) entry which is preliminary data.</text>
</comment>
<dbReference type="InterPro" id="IPR014717">
    <property type="entry name" value="Transl_elong_EF1B/ribsomal_bS6"/>
</dbReference>
<sequence length="136" mass="15837">MSSEKEPKLYEAAYFISGLLDEEKANETSRNLRELVENTKNIIVEESPLRRHKTAYPIKQQTEGFFGWLKFLMKPSGINDLSNKIKSLPGVIRASVIETKREEFVKRKIKTKKKVVTEEEIERIEKIDQKLEEILG</sequence>
<evidence type="ECO:0000313" key="4">
    <source>
        <dbReference type="EMBL" id="PIR70386.1"/>
    </source>
</evidence>
<evidence type="ECO:0000256" key="2">
    <source>
        <dbReference type="ARBA" id="ARBA00035294"/>
    </source>
</evidence>
<proteinExistence type="inferred from homology"/>
<comment type="similarity">
    <text evidence="1">Belongs to the bacterial ribosomal protein bS6 family.</text>
</comment>
<dbReference type="GO" id="GO:0003735">
    <property type="term" value="F:structural constituent of ribosome"/>
    <property type="evidence" value="ECO:0007669"/>
    <property type="project" value="InterPro"/>
</dbReference>
<dbReference type="AlphaFoldDB" id="A0A2H0TFQ2"/>
<dbReference type="EMBL" id="PFCN01000021">
    <property type="protein sequence ID" value="PIR70386.1"/>
    <property type="molecule type" value="Genomic_DNA"/>
</dbReference>